<reference evidence="2" key="2">
    <citation type="submission" date="2020-11" db="EMBL/GenBank/DDBJ databases">
        <title>Whole genome sequencing of Colletotrichum sp.</title>
        <authorList>
            <person name="Li H."/>
        </authorList>
    </citation>
    <scope>NUCLEOTIDE SEQUENCE</scope>
    <source>
        <strain evidence="2">CkLH20</strain>
    </source>
</reference>
<keyword evidence="1" id="KW-0812">Transmembrane</keyword>
<protein>
    <submittedName>
        <fullName evidence="2">Uncharacterized protein</fullName>
    </submittedName>
</protein>
<keyword evidence="1" id="KW-0472">Membrane</keyword>
<evidence type="ECO:0000256" key="1">
    <source>
        <dbReference type="SAM" id="Phobius"/>
    </source>
</evidence>
<proteinExistence type="predicted"/>
<keyword evidence="1" id="KW-1133">Transmembrane helix</keyword>
<dbReference type="Proteomes" id="UP000781932">
    <property type="component" value="Unassembled WGS sequence"/>
</dbReference>
<gene>
    <name evidence="2" type="ORF">CkaCkLH20_08965</name>
</gene>
<comment type="caution">
    <text evidence="2">The sequence shown here is derived from an EMBL/GenBank/DDBJ whole genome shotgun (WGS) entry which is preliminary data.</text>
</comment>
<accession>A0A9P6I233</accession>
<dbReference type="AlphaFoldDB" id="A0A9P6I233"/>
<evidence type="ECO:0000313" key="3">
    <source>
        <dbReference type="Proteomes" id="UP000781932"/>
    </source>
</evidence>
<dbReference type="OrthoDB" id="4790767at2759"/>
<organism evidence="2 3">
    <name type="scientific">Colletotrichum karsti</name>
    <dbReference type="NCBI Taxonomy" id="1095194"/>
    <lineage>
        <taxon>Eukaryota</taxon>
        <taxon>Fungi</taxon>
        <taxon>Dikarya</taxon>
        <taxon>Ascomycota</taxon>
        <taxon>Pezizomycotina</taxon>
        <taxon>Sordariomycetes</taxon>
        <taxon>Hypocreomycetidae</taxon>
        <taxon>Glomerellales</taxon>
        <taxon>Glomerellaceae</taxon>
        <taxon>Colletotrichum</taxon>
        <taxon>Colletotrichum boninense species complex</taxon>
    </lineage>
</organism>
<evidence type="ECO:0000313" key="2">
    <source>
        <dbReference type="EMBL" id="KAF9873506.1"/>
    </source>
</evidence>
<feature type="transmembrane region" description="Helical" evidence="1">
    <location>
        <begin position="20"/>
        <end position="40"/>
    </location>
</feature>
<dbReference type="EMBL" id="JAATWM020000031">
    <property type="protein sequence ID" value="KAF9873506.1"/>
    <property type="molecule type" value="Genomic_DNA"/>
</dbReference>
<reference evidence="2" key="1">
    <citation type="submission" date="2020-03" db="EMBL/GenBank/DDBJ databases">
        <authorList>
            <person name="He L."/>
        </authorList>
    </citation>
    <scope>NUCLEOTIDE SEQUENCE</scope>
    <source>
        <strain evidence="2">CkLH20</strain>
    </source>
</reference>
<sequence length="356" mass="39347">MTRKALQPYQETVVRRQTSPGLIVLCALVLFLISSQLVLLSKCAAGAVKNCGSDSPSPVPDAEKPVLRVVTPSSWYIDTGFRQNRCVGSKSPFTEPRANLSDPNTLRARIGDKFKTPGREEITFDKHYTVSLKLSEGDVQNHLDTVCTLLKIPGARGFQDQRKRIATMYLAFFQTLLAMFQFLVNIGMMGCSAGPDSSLHIFCPFDFQSSNTHEAPSPVSSTPEPQPVADEDSCECSMPPHYVPPGTNEAMWNTRGVSLQAKGKLFIEAGRQAYHRYWVIRLHEGASEAQVRSHMNRVSRLVGGGCGKGYIKEAPRVDGECGSCGLHYVAALDDKTRDYVAKMGIVYRIHPLYKRS</sequence>
<dbReference type="GeneID" id="62164754"/>
<keyword evidence="3" id="KW-1185">Reference proteome</keyword>
<dbReference type="RefSeq" id="XP_038742967.1">
    <property type="nucleotide sequence ID" value="XM_038891680.1"/>
</dbReference>
<name>A0A9P6I233_9PEZI</name>